<evidence type="ECO:0000313" key="2">
    <source>
        <dbReference type="Proteomes" id="UP000000323"/>
    </source>
</evidence>
<dbReference type="Proteomes" id="UP000000323">
    <property type="component" value="Chromosome 2"/>
</dbReference>
<keyword evidence="2" id="KW-1185">Reference proteome</keyword>
<sequence>MRNDVTVVEVVNNPDLQKRIGYGVLDVRTESGVGFEDVYRYSYASRPELHPKATAHRLQRVLGRAMTEAEARAAMEEIECYKRAREQQLGRELTFEEAAREWDERHGAEFRKRWFLSQPELSQRRIMPGAHEQGPGALAKTTTVVVPELEPLLESGYGVGDVLLAAARHPLRAMRYVLRVVPKEEKPKYYVKLIARLTGWELSEEEAQEAWQEILQHRQRLQAQGFKDVSLERAAVDYFKRLRLSGLDREAIWSTAKGKLRALAEEREEAKEKAAR</sequence>
<name>D1CGF3_THET1</name>
<protein>
    <submittedName>
        <fullName evidence="1">Uncharacterized protein</fullName>
    </submittedName>
</protein>
<dbReference type="EMBL" id="CP001826">
    <property type="protein sequence ID" value="ACZ42824.1"/>
    <property type="molecule type" value="Genomic_DNA"/>
</dbReference>
<dbReference type="RefSeq" id="WP_012875855.1">
    <property type="nucleotide sequence ID" value="NC_013526.1"/>
</dbReference>
<organism evidence="1 2">
    <name type="scientific">Thermobaculum terrenum (strain ATCC BAA-798 / CCMEE 7001 / YNP1)</name>
    <dbReference type="NCBI Taxonomy" id="525904"/>
    <lineage>
        <taxon>Bacteria</taxon>
        <taxon>Bacillati</taxon>
        <taxon>Chloroflexota</taxon>
        <taxon>Chloroflexia</taxon>
        <taxon>Candidatus Thermobaculales</taxon>
        <taxon>Candidatus Thermobaculaceae</taxon>
        <taxon>Thermobaculum</taxon>
    </lineage>
</organism>
<accession>D1CGF3</accession>
<dbReference type="AlphaFoldDB" id="D1CGF3"/>
<dbReference type="KEGG" id="ttr:Tter_1918"/>
<dbReference type="STRING" id="525904.Tter_1918"/>
<gene>
    <name evidence="1" type="ordered locus">Tter_1918</name>
</gene>
<dbReference type="HOGENOM" id="CLU_1008096_0_0_0"/>
<proteinExistence type="predicted"/>
<evidence type="ECO:0000313" key="1">
    <source>
        <dbReference type="EMBL" id="ACZ42824.1"/>
    </source>
</evidence>
<reference evidence="2" key="1">
    <citation type="journal article" date="2010" name="Stand. Genomic Sci.">
        <title>Complete genome sequence of 'Thermobaculum terrenum' type strain (YNP1).</title>
        <authorList>
            <person name="Kiss H."/>
            <person name="Cleland D."/>
            <person name="Lapidus A."/>
            <person name="Lucas S."/>
            <person name="Glavina Del Rio T."/>
            <person name="Nolan M."/>
            <person name="Tice H."/>
            <person name="Han C."/>
            <person name="Goodwin L."/>
            <person name="Pitluck S."/>
            <person name="Liolios K."/>
            <person name="Ivanova N."/>
            <person name="Mavromatis K."/>
            <person name="Ovchinnikova G."/>
            <person name="Pati A."/>
            <person name="Chen A."/>
            <person name="Palaniappan K."/>
            <person name="Land M."/>
            <person name="Hauser L."/>
            <person name="Chang Y."/>
            <person name="Jeffries C."/>
            <person name="Lu M."/>
            <person name="Brettin T."/>
            <person name="Detter J."/>
            <person name="Goker M."/>
            <person name="Tindall B."/>
            <person name="Beck B."/>
            <person name="McDermott T."/>
            <person name="Woyke T."/>
            <person name="Bristow J."/>
            <person name="Eisen J."/>
            <person name="Markowitz V."/>
            <person name="Hugenholtz P."/>
            <person name="Kyrpides N."/>
            <person name="Klenk H."/>
            <person name="Cheng J."/>
        </authorList>
    </citation>
    <scope>NUCLEOTIDE SEQUENCE [LARGE SCALE GENOMIC DNA]</scope>
    <source>
        <strain evidence="2">ATCC BAA-798 / YNP1</strain>
    </source>
</reference>